<dbReference type="SUPFAM" id="SSF46689">
    <property type="entry name" value="Homeodomain-like"/>
    <property type="match status" value="1"/>
</dbReference>
<feature type="DNA-binding region" description="H-T-H motif" evidence="2">
    <location>
        <begin position="33"/>
        <end position="52"/>
    </location>
</feature>
<dbReference type="PANTHER" id="PTHR43479:SF7">
    <property type="entry name" value="TETR-FAMILY TRANSCRIPTIONAL REGULATOR"/>
    <property type="match status" value="1"/>
</dbReference>
<evidence type="ECO:0000313" key="5">
    <source>
        <dbReference type="Proteomes" id="UP000886887"/>
    </source>
</evidence>
<comment type="caution">
    <text evidence="4">The sequence shown here is derived from an EMBL/GenBank/DDBJ whole genome shotgun (WGS) entry which is preliminary data.</text>
</comment>
<dbReference type="GO" id="GO:0003677">
    <property type="term" value="F:DNA binding"/>
    <property type="evidence" value="ECO:0007669"/>
    <property type="project" value="UniProtKB-UniRule"/>
</dbReference>
<evidence type="ECO:0000256" key="2">
    <source>
        <dbReference type="PROSITE-ProRule" id="PRU00335"/>
    </source>
</evidence>
<protein>
    <submittedName>
        <fullName evidence="4">TetR/AcrR family transcriptional regulator</fullName>
    </submittedName>
</protein>
<accession>A0A9D0ZAY6</accession>
<dbReference type="EMBL" id="DVFJ01000008">
    <property type="protein sequence ID" value="HIQ71098.1"/>
    <property type="molecule type" value="Genomic_DNA"/>
</dbReference>
<dbReference type="InterPro" id="IPR039532">
    <property type="entry name" value="TetR_C_Firmicutes"/>
</dbReference>
<reference evidence="4" key="2">
    <citation type="journal article" date="2021" name="PeerJ">
        <title>Extensive microbial diversity within the chicken gut microbiome revealed by metagenomics and culture.</title>
        <authorList>
            <person name="Gilroy R."/>
            <person name="Ravi A."/>
            <person name="Getino M."/>
            <person name="Pursley I."/>
            <person name="Horton D.L."/>
            <person name="Alikhan N.F."/>
            <person name="Baker D."/>
            <person name="Gharbi K."/>
            <person name="Hall N."/>
            <person name="Watson M."/>
            <person name="Adriaenssens E.M."/>
            <person name="Foster-Nyarko E."/>
            <person name="Jarju S."/>
            <person name="Secka A."/>
            <person name="Antonio M."/>
            <person name="Oren A."/>
            <person name="Chaudhuri R.R."/>
            <person name="La Ragione R."/>
            <person name="Hildebrand F."/>
            <person name="Pallen M.J."/>
        </authorList>
    </citation>
    <scope>NUCLEOTIDE SEQUENCE</scope>
    <source>
        <strain evidence="4">ChiSxjej2B14-6234</strain>
    </source>
</reference>
<dbReference type="PROSITE" id="PS50977">
    <property type="entry name" value="HTH_TETR_2"/>
    <property type="match status" value="1"/>
</dbReference>
<evidence type="ECO:0000259" key="3">
    <source>
        <dbReference type="PROSITE" id="PS50977"/>
    </source>
</evidence>
<dbReference type="Gene3D" id="1.10.357.10">
    <property type="entry name" value="Tetracycline Repressor, domain 2"/>
    <property type="match status" value="1"/>
</dbReference>
<evidence type="ECO:0000313" key="4">
    <source>
        <dbReference type="EMBL" id="HIQ71098.1"/>
    </source>
</evidence>
<dbReference type="InterPro" id="IPR050624">
    <property type="entry name" value="HTH-type_Tx_Regulator"/>
</dbReference>
<dbReference type="Proteomes" id="UP000886887">
    <property type="component" value="Unassembled WGS sequence"/>
</dbReference>
<dbReference type="InterPro" id="IPR001647">
    <property type="entry name" value="HTH_TetR"/>
</dbReference>
<organism evidence="4 5">
    <name type="scientific">Candidatus Onthenecus intestinigallinarum</name>
    <dbReference type="NCBI Taxonomy" id="2840875"/>
    <lineage>
        <taxon>Bacteria</taxon>
        <taxon>Bacillati</taxon>
        <taxon>Bacillota</taxon>
        <taxon>Clostridia</taxon>
        <taxon>Eubacteriales</taxon>
        <taxon>Candidatus Onthenecus</taxon>
    </lineage>
</organism>
<evidence type="ECO:0000256" key="1">
    <source>
        <dbReference type="ARBA" id="ARBA00023125"/>
    </source>
</evidence>
<reference evidence="4" key="1">
    <citation type="submission" date="2020-10" db="EMBL/GenBank/DDBJ databases">
        <authorList>
            <person name="Gilroy R."/>
        </authorList>
    </citation>
    <scope>NUCLEOTIDE SEQUENCE</scope>
    <source>
        <strain evidence="4">ChiSxjej2B14-6234</strain>
    </source>
</reference>
<dbReference type="AlphaFoldDB" id="A0A9D0ZAY6"/>
<sequence length="180" mass="21105">MEEKVNQRVMLSKRLLKESLIRRLKEESIYKISVRELCEQAGINRTTFYKYYGSPFDLLKDIEDDLLRAVQETLMEDGTDRAESLTRVCTYLEENIELSRMLINNNIDPQFPERLFHMPYIRGEIAKVLASRYSAEELGYASCFLTYGCYHMVKQWINRDGHEPPERIASLLLELIEGLA</sequence>
<gene>
    <name evidence="4" type="ORF">IAB73_02665</name>
</gene>
<dbReference type="Pfam" id="PF14278">
    <property type="entry name" value="TetR_C_8"/>
    <property type="match status" value="1"/>
</dbReference>
<proteinExistence type="predicted"/>
<keyword evidence="1 2" id="KW-0238">DNA-binding</keyword>
<name>A0A9D0ZAY6_9FIRM</name>
<dbReference type="InterPro" id="IPR009057">
    <property type="entry name" value="Homeodomain-like_sf"/>
</dbReference>
<feature type="domain" description="HTH tetR-type" evidence="3">
    <location>
        <begin position="10"/>
        <end position="70"/>
    </location>
</feature>
<dbReference type="PANTHER" id="PTHR43479">
    <property type="entry name" value="ACREF/ENVCD OPERON REPRESSOR-RELATED"/>
    <property type="match status" value="1"/>
</dbReference>